<proteinExistence type="predicted"/>
<dbReference type="AlphaFoldDB" id="W9SGL3"/>
<evidence type="ECO:0000256" key="1">
    <source>
        <dbReference type="SAM" id="SignalP"/>
    </source>
</evidence>
<evidence type="ECO:0000313" key="2">
    <source>
        <dbReference type="EMBL" id="EXC28014.1"/>
    </source>
</evidence>
<sequence>MAEWWGSTVMSDGVVWLQLLLKWLGYGGRDVKGQGSGNGRPTQGMGCRHEAGEVGLRRWWVGDGALGLGGASNS</sequence>
<feature type="chain" id="PRO_5004929450" evidence="1">
    <location>
        <begin position="28"/>
        <end position="74"/>
    </location>
</feature>
<dbReference type="EMBL" id="KE346160">
    <property type="protein sequence ID" value="EXC28014.1"/>
    <property type="molecule type" value="Genomic_DNA"/>
</dbReference>
<organism evidence="2 3">
    <name type="scientific">Morus notabilis</name>
    <dbReference type="NCBI Taxonomy" id="981085"/>
    <lineage>
        <taxon>Eukaryota</taxon>
        <taxon>Viridiplantae</taxon>
        <taxon>Streptophyta</taxon>
        <taxon>Embryophyta</taxon>
        <taxon>Tracheophyta</taxon>
        <taxon>Spermatophyta</taxon>
        <taxon>Magnoliopsida</taxon>
        <taxon>eudicotyledons</taxon>
        <taxon>Gunneridae</taxon>
        <taxon>Pentapetalae</taxon>
        <taxon>rosids</taxon>
        <taxon>fabids</taxon>
        <taxon>Rosales</taxon>
        <taxon>Moraceae</taxon>
        <taxon>Moreae</taxon>
        <taxon>Morus</taxon>
    </lineage>
</organism>
<gene>
    <name evidence="2" type="ORF">L484_022247</name>
</gene>
<keyword evidence="3" id="KW-1185">Reference proteome</keyword>
<accession>W9SGL3</accession>
<keyword evidence="1" id="KW-0732">Signal</keyword>
<dbReference type="Proteomes" id="UP000030645">
    <property type="component" value="Unassembled WGS sequence"/>
</dbReference>
<evidence type="ECO:0000313" key="3">
    <source>
        <dbReference type="Proteomes" id="UP000030645"/>
    </source>
</evidence>
<feature type="signal peptide" evidence="1">
    <location>
        <begin position="1"/>
        <end position="27"/>
    </location>
</feature>
<protein>
    <submittedName>
        <fullName evidence="2">Uncharacterized protein</fullName>
    </submittedName>
</protein>
<reference evidence="3" key="1">
    <citation type="submission" date="2013-01" db="EMBL/GenBank/DDBJ databases">
        <title>Draft Genome Sequence of a Mulberry Tree, Morus notabilis C.K. Schneid.</title>
        <authorList>
            <person name="He N."/>
            <person name="Zhao S."/>
        </authorList>
    </citation>
    <scope>NUCLEOTIDE SEQUENCE</scope>
</reference>
<name>W9SGL3_9ROSA</name>